<dbReference type="FunFam" id="2.40.50.100:FF:000010">
    <property type="entry name" value="Acetyltransferase component of pyruvate dehydrogenase complex"/>
    <property type="match status" value="1"/>
</dbReference>
<feature type="compositionally biased region" description="Polar residues" evidence="4">
    <location>
        <begin position="139"/>
        <end position="148"/>
    </location>
</feature>
<accession>A0A8S9YBC6</accession>
<dbReference type="OrthoDB" id="537444at2759"/>
<dbReference type="PROSITE" id="PS51826">
    <property type="entry name" value="PSBD"/>
    <property type="match status" value="1"/>
</dbReference>
<dbReference type="InterPro" id="IPR036625">
    <property type="entry name" value="E3-bd_dom_sf"/>
</dbReference>
<dbReference type="Pfam" id="PF02817">
    <property type="entry name" value="E3_binding"/>
    <property type="match status" value="1"/>
</dbReference>
<dbReference type="SUPFAM" id="SSF51230">
    <property type="entry name" value="Single hybrid motif"/>
    <property type="match status" value="1"/>
</dbReference>
<dbReference type="Gene3D" id="4.10.320.10">
    <property type="entry name" value="E3-binding domain"/>
    <property type="match status" value="1"/>
</dbReference>
<evidence type="ECO:0000259" key="5">
    <source>
        <dbReference type="PROSITE" id="PS50968"/>
    </source>
</evidence>
<dbReference type="PROSITE" id="PS50968">
    <property type="entry name" value="BIOTINYL_LIPOYL"/>
    <property type="match status" value="1"/>
</dbReference>
<dbReference type="PROSITE" id="PS00189">
    <property type="entry name" value="LIPOYL"/>
    <property type="match status" value="1"/>
</dbReference>
<dbReference type="InterPro" id="IPR003016">
    <property type="entry name" value="2-oxoA_DH_lipoyl-BS"/>
</dbReference>
<gene>
    <name evidence="7" type="ORF">EG68_12180</name>
</gene>
<dbReference type="GO" id="GO:0045254">
    <property type="term" value="C:pyruvate dehydrogenase complex"/>
    <property type="evidence" value="ECO:0007669"/>
    <property type="project" value="InterPro"/>
</dbReference>
<evidence type="ECO:0000313" key="8">
    <source>
        <dbReference type="Proteomes" id="UP000822476"/>
    </source>
</evidence>
<dbReference type="CDD" id="cd06849">
    <property type="entry name" value="lipoyl_domain"/>
    <property type="match status" value="1"/>
</dbReference>
<dbReference type="Gene3D" id="2.40.50.100">
    <property type="match status" value="1"/>
</dbReference>
<dbReference type="GO" id="GO:0005739">
    <property type="term" value="C:mitochondrion"/>
    <property type="evidence" value="ECO:0007669"/>
    <property type="project" value="TreeGrafter"/>
</dbReference>
<feature type="domain" description="Lipoyl-binding" evidence="5">
    <location>
        <begin position="48"/>
        <end position="124"/>
    </location>
</feature>
<dbReference type="GO" id="GO:0006086">
    <property type="term" value="P:pyruvate decarboxylation to acetyl-CoA"/>
    <property type="evidence" value="ECO:0007669"/>
    <property type="project" value="InterPro"/>
</dbReference>
<dbReference type="GO" id="GO:0016746">
    <property type="term" value="F:acyltransferase activity"/>
    <property type="evidence" value="ECO:0007669"/>
    <property type="project" value="InterPro"/>
</dbReference>
<dbReference type="InterPro" id="IPR000089">
    <property type="entry name" value="Biotin_lipoyl"/>
</dbReference>
<keyword evidence="3" id="KW-0809">Transit peptide</keyword>
<dbReference type="EMBL" id="JTDE01021017">
    <property type="protein sequence ID" value="KAF7233516.1"/>
    <property type="molecule type" value="Genomic_DNA"/>
</dbReference>
<comment type="caution">
    <text evidence="7">The sequence shown here is derived from an EMBL/GenBank/DDBJ whole genome shotgun (WGS) entry which is preliminary data.</text>
</comment>
<evidence type="ECO:0000313" key="7">
    <source>
        <dbReference type="EMBL" id="KAF7233516.1"/>
    </source>
</evidence>
<feature type="domain" description="Peripheral subunit-binding (PSBD)" evidence="6">
    <location>
        <begin position="183"/>
        <end position="220"/>
    </location>
</feature>
<sequence>MHKLMSGGFVQFGRKMRMVHTVQGKLGLVMTSQKLKRSIYLGSPVNVPIRVKMPSLSPTMTEGSIVKWNKKEGEDVSSGDVLCEIQTDKAVVSLECEEDGILAKIIVAENTPNIQVGDPIAIIANPDEDWKKIAASELTTQAVPSPDQSKPEASPAESIGPVSHVRPAETTVPAEAGARLPSTVGPAVRLLLQSHGLDATKIPASGPRGQLLKGGVEGFLRGPIDNPCLSSQLPRSFGGFHTIMDSMSS</sequence>
<name>A0A8S9YBC6_9TREM</name>
<protein>
    <recommendedName>
        <fullName evidence="9">Dihydrolipoamide acetyltransferase component of pyruvate dehydrogenase complex</fullName>
    </recommendedName>
</protein>
<evidence type="ECO:0000256" key="4">
    <source>
        <dbReference type="SAM" id="MobiDB-lite"/>
    </source>
</evidence>
<dbReference type="AlphaFoldDB" id="A0A8S9YBC6"/>
<reference evidence="7" key="1">
    <citation type="submission" date="2019-07" db="EMBL/GenBank/DDBJ databases">
        <title>Annotation for the trematode Paragonimus miyazaki's.</title>
        <authorList>
            <person name="Choi Y.-J."/>
        </authorList>
    </citation>
    <scope>NUCLEOTIDE SEQUENCE</scope>
    <source>
        <strain evidence="7">Japan</strain>
    </source>
</reference>
<feature type="region of interest" description="Disordered" evidence="4">
    <location>
        <begin position="139"/>
        <end position="164"/>
    </location>
</feature>
<dbReference type="Pfam" id="PF00364">
    <property type="entry name" value="Biotin_lipoyl"/>
    <property type="match status" value="1"/>
</dbReference>
<evidence type="ECO:0008006" key="9">
    <source>
        <dbReference type="Google" id="ProtNLM"/>
    </source>
</evidence>
<evidence type="ECO:0000256" key="2">
    <source>
        <dbReference type="ARBA" id="ARBA00022823"/>
    </source>
</evidence>
<dbReference type="InterPro" id="IPR004167">
    <property type="entry name" value="PSBD"/>
</dbReference>
<evidence type="ECO:0000256" key="1">
    <source>
        <dbReference type="ARBA" id="ARBA00007317"/>
    </source>
</evidence>
<dbReference type="InterPro" id="IPR011053">
    <property type="entry name" value="Single_hybrid_motif"/>
</dbReference>
<dbReference type="SUPFAM" id="SSF47005">
    <property type="entry name" value="Peripheral subunit-binding domain of 2-oxo acid dehydrogenase complex"/>
    <property type="match status" value="1"/>
</dbReference>
<dbReference type="PANTHER" id="PTHR23151">
    <property type="entry name" value="DIHYDROLIPOAMIDE ACETYL/SUCCINYL-TRANSFERASE-RELATED"/>
    <property type="match status" value="1"/>
</dbReference>
<keyword evidence="8" id="KW-1185">Reference proteome</keyword>
<proteinExistence type="inferred from homology"/>
<dbReference type="Proteomes" id="UP000822476">
    <property type="component" value="Unassembled WGS sequence"/>
</dbReference>
<keyword evidence="2" id="KW-0450">Lipoyl</keyword>
<dbReference type="PANTHER" id="PTHR23151:SF90">
    <property type="entry name" value="DIHYDROLIPOYLLYSINE-RESIDUE ACETYLTRANSFERASE COMPONENT OF PYRUVATE DEHYDROGENASE COMPLEX, MITOCHONDRIAL-RELATED"/>
    <property type="match status" value="1"/>
</dbReference>
<dbReference type="InterPro" id="IPR045257">
    <property type="entry name" value="E2/Pdx1"/>
</dbReference>
<comment type="similarity">
    <text evidence="1">Belongs to the 2-oxoacid dehydrogenase family.</text>
</comment>
<evidence type="ECO:0000259" key="6">
    <source>
        <dbReference type="PROSITE" id="PS51826"/>
    </source>
</evidence>
<organism evidence="7 8">
    <name type="scientific">Paragonimus skrjabini miyazakii</name>
    <dbReference type="NCBI Taxonomy" id="59628"/>
    <lineage>
        <taxon>Eukaryota</taxon>
        <taxon>Metazoa</taxon>
        <taxon>Spiralia</taxon>
        <taxon>Lophotrochozoa</taxon>
        <taxon>Platyhelminthes</taxon>
        <taxon>Trematoda</taxon>
        <taxon>Digenea</taxon>
        <taxon>Plagiorchiida</taxon>
        <taxon>Troglotremata</taxon>
        <taxon>Troglotrematidae</taxon>
        <taxon>Paragonimus</taxon>
    </lineage>
</organism>
<evidence type="ECO:0000256" key="3">
    <source>
        <dbReference type="ARBA" id="ARBA00022946"/>
    </source>
</evidence>